<dbReference type="SUPFAM" id="SSF53335">
    <property type="entry name" value="S-adenosyl-L-methionine-dependent methyltransferases"/>
    <property type="match status" value="1"/>
</dbReference>
<accession>A0A016V8K7</accession>
<dbReference type="Proteomes" id="UP000024635">
    <property type="component" value="Unassembled WGS sequence"/>
</dbReference>
<dbReference type="GO" id="GO:0008170">
    <property type="term" value="F:N-methyltransferase activity"/>
    <property type="evidence" value="ECO:0007669"/>
    <property type="project" value="TreeGrafter"/>
</dbReference>
<evidence type="ECO:0000256" key="2">
    <source>
        <dbReference type="ARBA" id="ARBA00022603"/>
    </source>
</evidence>
<evidence type="ECO:0000256" key="4">
    <source>
        <dbReference type="ARBA" id="ARBA00022691"/>
    </source>
</evidence>
<evidence type="ECO:0000313" key="7">
    <source>
        <dbReference type="Proteomes" id="UP000024635"/>
    </source>
</evidence>
<feature type="compositionally biased region" description="Basic and acidic residues" evidence="5">
    <location>
        <begin position="102"/>
        <end position="121"/>
    </location>
</feature>
<evidence type="ECO:0000313" key="6">
    <source>
        <dbReference type="EMBL" id="EYC23362.1"/>
    </source>
</evidence>
<evidence type="ECO:0000256" key="5">
    <source>
        <dbReference type="SAM" id="MobiDB-lite"/>
    </source>
</evidence>
<name>A0A016V8K7_9BILA</name>
<evidence type="ECO:0000256" key="1">
    <source>
        <dbReference type="ARBA" id="ARBA00007996"/>
    </source>
</evidence>
<comment type="caution">
    <text evidence="6">The sequence shown here is derived from an EMBL/GenBank/DDBJ whole genome shotgun (WGS) entry which is preliminary data.</text>
</comment>
<dbReference type="InterPro" id="IPR000940">
    <property type="entry name" value="NNMT_TEMT_trans"/>
</dbReference>
<keyword evidence="3" id="KW-0808">Transferase</keyword>
<dbReference type="AlphaFoldDB" id="A0A016V8K7"/>
<dbReference type="Pfam" id="PF01234">
    <property type="entry name" value="NNMT_PNMT_TEMT"/>
    <property type="match status" value="1"/>
</dbReference>
<keyword evidence="2" id="KW-0489">Methyltransferase</keyword>
<organism evidence="6 7">
    <name type="scientific">Ancylostoma ceylanicum</name>
    <dbReference type="NCBI Taxonomy" id="53326"/>
    <lineage>
        <taxon>Eukaryota</taxon>
        <taxon>Metazoa</taxon>
        <taxon>Ecdysozoa</taxon>
        <taxon>Nematoda</taxon>
        <taxon>Chromadorea</taxon>
        <taxon>Rhabditida</taxon>
        <taxon>Rhabditina</taxon>
        <taxon>Rhabditomorpha</taxon>
        <taxon>Strongyloidea</taxon>
        <taxon>Ancylostomatidae</taxon>
        <taxon>Ancylostomatinae</taxon>
        <taxon>Ancylostoma</taxon>
    </lineage>
</organism>
<sequence>MDDQSQLRTCSKPLQRFFYGQIAQGDSRVTWEVGEGARRGMGSTRDGWVSGTSGCRSLSLRLLHTLALTEGERRGPTQTRTIALIDLRDLSQDPPSSATSECDPRKMTIEEEDKKDGSEEKHEEEEVCPAAAHLDKFDPAAYLESFYKTASEDTAMQIVLFFLPGILYRLPRTVRTALDLGAGPTVYIPIAMRSQAVQMFTSDYARVNRDVLQSWIEDKSAFDWSNVCRWISNIEAAAEEPAVMQQKAREKVDAVLELVSTIFCLEYSCETLEAYNRAVRGACSLIEDGGYLMQGGVMDATSYNFGGKTFKCHQLKRSHIEEALKVSPPLTSLGK</sequence>
<dbReference type="OrthoDB" id="10050085at2759"/>
<dbReference type="PANTHER" id="PTHR10867">
    <property type="entry name" value="NNMT/PNMT/TEMT FAMILY MEMBER"/>
    <property type="match status" value="1"/>
</dbReference>
<dbReference type="GO" id="GO:0032259">
    <property type="term" value="P:methylation"/>
    <property type="evidence" value="ECO:0007669"/>
    <property type="project" value="UniProtKB-KW"/>
</dbReference>
<evidence type="ECO:0008006" key="8">
    <source>
        <dbReference type="Google" id="ProtNLM"/>
    </source>
</evidence>
<keyword evidence="4" id="KW-0949">S-adenosyl-L-methionine</keyword>
<feature type="region of interest" description="Disordered" evidence="5">
    <location>
        <begin position="88"/>
        <end position="126"/>
    </location>
</feature>
<dbReference type="InterPro" id="IPR029063">
    <property type="entry name" value="SAM-dependent_MTases_sf"/>
</dbReference>
<evidence type="ECO:0000256" key="3">
    <source>
        <dbReference type="ARBA" id="ARBA00022679"/>
    </source>
</evidence>
<dbReference type="Gene3D" id="3.40.50.150">
    <property type="entry name" value="Vaccinia Virus protein VP39"/>
    <property type="match status" value="1"/>
</dbReference>
<dbReference type="PANTHER" id="PTHR10867:SF17">
    <property type="entry name" value="NICOTINAMIDE N-METHYLTRANSFERASE"/>
    <property type="match status" value="1"/>
</dbReference>
<dbReference type="PROSITE" id="PS51681">
    <property type="entry name" value="SAM_MT_NNMT_PNMT_TEMT"/>
    <property type="match status" value="1"/>
</dbReference>
<dbReference type="EMBL" id="JARK01001351">
    <property type="protein sequence ID" value="EYC23362.1"/>
    <property type="molecule type" value="Genomic_DNA"/>
</dbReference>
<protein>
    <recommendedName>
        <fullName evidence="8">NNMT/PNMT/TEMT family protein</fullName>
    </recommendedName>
</protein>
<dbReference type="STRING" id="53326.A0A016V8K7"/>
<keyword evidence="7" id="KW-1185">Reference proteome</keyword>
<dbReference type="GO" id="GO:0005829">
    <property type="term" value="C:cytosol"/>
    <property type="evidence" value="ECO:0007669"/>
    <property type="project" value="TreeGrafter"/>
</dbReference>
<proteinExistence type="inferred from homology"/>
<gene>
    <name evidence="6" type="primary">Acey_s0015.g2608</name>
    <name evidence="6" type="synonym">Acey-B0303.2</name>
    <name evidence="6" type="ORF">Y032_0015g2608</name>
</gene>
<comment type="similarity">
    <text evidence="1">Belongs to the class I-like SAM-binding methyltransferase superfamily. NNMT/PNMT/TEMT family.</text>
</comment>
<reference evidence="7" key="1">
    <citation type="journal article" date="2015" name="Nat. Genet.">
        <title>The genome and transcriptome of the zoonotic hookworm Ancylostoma ceylanicum identify infection-specific gene families.</title>
        <authorList>
            <person name="Schwarz E.M."/>
            <person name="Hu Y."/>
            <person name="Antoshechkin I."/>
            <person name="Miller M.M."/>
            <person name="Sternberg P.W."/>
            <person name="Aroian R.V."/>
        </authorList>
    </citation>
    <scope>NUCLEOTIDE SEQUENCE</scope>
    <source>
        <strain evidence="7">HY135</strain>
    </source>
</reference>